<gene>
    <name evidence="1" type="ORF">K1I37_17110</name>
</gene>
<evidence type="ECO:0000313" key="2">
    <source>
        <dbReference type="Proteomes" id="UP000829401"/>
    </source>
</evidence>
<accession>A0A9E7CQR5</accession>
<dbReference type="KEGG" id="aaco:K1I37_17110"/>
<dbReference type="RefSeq" id="WP_152498801.1">
    <property type="nucleotide sequence ID" value="NZ_AURB01000141.1"/>
</dbReference>
<evidence type="ECO:0000313" key="1">
    <source>
        <dbReference type="EMBL" id="UNO48369.1"/>
    </source>
</evidence>
<organism evidence="1 2">
    <name type="scientific">Alicyclobacillus acidoterrestris (strain ATCC 49025 / DSM 3922 / CIP 106132 / NCIMB 13137 / GD3B)</name>
    <dbReference type="NCBI Taxonomy" id="1356854"/>
    <lineage>
        <taxon>Bacteria</taxon>
        <taxon>Bacillati</taxon>
        <taxon>Bacillota</taxon>
        <taxon>Bacilli</taxon>
        <taxon>Bacillales</taxon>
        <taxon>Alicyclobacillaceae</taxon>
        <taxon>Alicyclobacillus</taxon>
    </lineage>
</organism>
<protein>
    <submittedName>
        <fullName evidence="1">Uncharacterized protein</fullName>
    </submittedName>
</protein>
<dbReference type="EMBL" id="CP080467">
    <property type="protein sequence ID" value="UNO48369.1"/>
    <property type="molecule type" value="Genomic_DNA"/>
</dbReference>
<name>A0A9E7CQR5_ALIAG</name>
<dbReference type="AlphaFoldDB" id="A0A9E7CQR5"/>
<proteinExistence type="predicted"/>
<keyword evidence="2" id="KW-1185">Reference proteome</keyword>
<reference evidence="2" key="1">
    <citation type="journal article" date="2022" name="G3 (Bethesda)">
        <title>Unveiling the complete genome sequence of Alicyclobacillus acidoterrestris DSM 3922T, a taint-producing strain.</title>
        <authorList>
            <person name="Leonardo I.C."/>
            <person name="Barreto Crespo M.T."/>
            <person name="Gaspar F.B."/>
        </authorList>
    </citation>
    <scope>NUCLEOTIDE SEQUENCE [LARGE SCALE GENOMIC DNA]</scope>
    <source>
        <strain evidence="2">DSM 3922</strain>
    </source>
</reference>
<sequence length="202" mass="23484">MQIVVADRRYGEISPEQIAKQLLRIVFTDYRPTSHAYTDADLRNLQHRHTVEIDRVVLREVRTEIARVLAQQIATCPSAGAYLRKIAEERLQQQMRIDKLLRQYVEGRLTALQLNQMHGLIHGRLAFLDELEAKLLTYVPIGTNQKSHWVEAHQRILDVLRMGVDVRMIRALVHTVLEGVKIIGESSTRIALRFYYRCQHPN</sequence>
<dbReference type="Proteomes" id="UP000829401">
    <property type="component" value="Chromosome"/>
</dbReference>